<gene>
    <name evidence="2" type="ORF">COD09_01275</name>
</gene>
<sequence>MRNNSPIFLHILSCTRSSTLGPPYDKNESSKGGLFMYPYYQQIPVRSAPIGPAGDSRFFPFFGVPFLAGIAGGLLGGALAFGPRPFYPPYPPPAPYPCYGGPCQQPYYY</sequence>
<accession>A0A2C1E484</accession>
<dbReference type="EMBL" id="NULO01000005">
    <property type="protein sequence ID" value="PGT07138.1"/>
    <property type="molecule type" value="Genomic_DNA"/>
</dbReference>
<proteinExistence type="predicted"/>
<keyword evidence="1" id="KW-1133">Transmembrane helix</keyword>
<feature type="transmembrane region" description="Helical" evidence="1">
    <location>
        <begin position="58"/>
        <end position="81"/>
    </location>
</feature>
<evidence type="ECO:0000313" key="2">
    <source>
        <dbReference type="EMBL" id="PGT07138.1"/>
    </source>
</evidence>
<organism evidence="2 3">
    <name type="scientific">Bacillus cereus</name>
    <dbReference type="NCBI Taxonomy" id="1396"/>
    <lineage>
        <taxon>Bacteria</taxon>
        <taxon>Bacillati</taxon>
        <taxon>Bacillota</taxon>
        <taxon>Bacilli</taxon>
        <taxon>Bacillales</taxon>
        <taxon>Bacillaceae</taxon>
        <taxon>Bacillus</taxon>
        <taxon>Bacillus cereus group</taxon>
    </lineage>
</organism>
<protein>
    <submittedName>
        <fullName evidence="2">Uncharacterized protein</fullName>
    </submittedName>
</protein>
<name>A0A2C1E484_BACCE</name>
<dbReference type="Proteomes" id="UP000225872">
    <property type="component" value="Unassembled WGS sequence"/>
</dbReference>
<reference evidence="2 3" key="1">
    <citation type="submission" date="2017-09" db="EMBL/GenBank/DDBJ databases">
        <title>Large-scale bioinformatics analysis of Bacillus genomes uncovers conserved roles of natural products in bacterial physiology.</title>
        <authorList>
            <consortium name="Agbiome Team Llc"/>
            <person name="Bleich R.M."/>
            <person name="Grubbs K.J."/>
            <person name="Santa Maria K.C."/>
            <person name="Allen S.E."/>
            <person name="Farag S."/>
            <person name="Shank E.A."/>
            <person name="Bowers A."/>
        </authorList>
    </citation>
    <scope>NUCLEOTIDE SEQUENCE [LARGE SCALE GENOMIC DNA]</scope>
    <source>
        <strain evidence="2 3">AFS041432</strain>
    </source>
</reference>
<keyword evidence="1" id="KW-0812">Transmembrane</keyword>
<dbReference type="AlphaFoldDB" id="A0A2C1E484"/>
<evidence type="ECO:0000256" key="1">
    <source>
        <dbReference type="SAM" id="Phobius"/>
    </source>
</evidence>
<keyword evidence="1" id="KW-0472">Membrane</keyword>
<evidence type="ECO:0000313" key="3">
    <source>
        <dbReference type="Proteomes" id="UP000225872"/>
    </source>
</evidence>
<comment type="caution">
    <text evidence="2">The sequence shown here is derived from an EMBL/GenBank/DDBJ whole genome shotgun (WGS) entry which is preliminary data.</text>
</comment>